<dbReference type="Pfam" id="PF13732">
    <property type="entry name" value="DrrA1-3_C"/>
    <property type="match status" value="1"/>
</dbReference>
<organism evidence="5 6">
    <name type="scientific">Candidatus Bilamarchaeum dharawalense</name>
    <dbReference type="NCBI Taxonomy" id="2885759"/>
    <lineage>
        <taxon>Archaea</taxon>
        <taxon>Candidatus Micrarchaeota</taxon>
        <taxon>Candidatus Micrarchaeia</taxon>
        <taxon>Candidatus Anstonellales</taxon>
        <taxon>Candidatus Bilamarchaeaceae</taxon>
        <taxon>Candidatus Bilamarchaeum</taxon>
    </lineage>
</organism>
<dbReference type="EC" id="3.6.3.19" evidence="5"/>
<keyword evidence="5" id="KW-0378">Hydrolase</keyword>
<dbReference type="PROSITE" id="PS50893">
    <property type="entry name" value="ABC_TRANSPORTER_2"/>
    <property type="match status" value="1"/>
</dbReference>
<dbReference type="PANTHER" id="PTHR42711:SF18">
    <property type="entry name" value="ABC TRANSPORTER, ATP-BINDING PROTEIN"/>
    <property type="match status" value="1"/>
</dbReference>
<evidence type="ECO:0000259" key="4">
    <source>
        <dbReference type="PROSITE" id="PS50893"/>
    </source>
</evidence>
<dbReference type="GO" id="GO:0005524">
    <property type="term" value="F:ATP binding"/>
    <property type="evidence" value="ECO:0007669"/>
    <property type="project" value="UniProtKB-KW"/>
</dbReference>
<dbReference type="InterPro" id="IPR003593">
    <property type="entry name" value="AAA+_ATPase"/>
</dbReference>
<keyword evidence="2" id="KW-0547">Nucleotide-binding</keyword>
<dbReference type="Pfam" id="PF00005">
    <property type="entry name" value="ABC_tran"/>
    <property type="match status" value="1"/>
</dbReference>
<dbReference type="InterPro" id="IPR003439">
    <property type="entry name" value="ABC_transporter-like_ATP-bd"/>
</dbReference>
<proteinExistence type="predicted"/>
<dbReference type="Gene3D" id="3.40.50.300">
    <property type="entry name" value="P-loop containing nucleotide triphosphate hydrolases"/>
    <property type="match status" value="1"/>
</dbReference>
<dbReference type="InterPro" id="IPR050763">
    <property type="entry name" value="ABC_transporter_ATP-binding"/>
</dbReference>
<sequence>MDRAVTITNISKTFHSGKDAVKALVSVNIEIQKGEIFGLLGPNGAGKTTLISIMSGLISPESGTIIILGYDCSKQITDIKKHLNVVSGFTGVLNSLTCEQSLTYYGLLYNVPNLKTRINDVLKLTNLTPVRNQLAEELSSGMKQRFMLAKALLNEPDILILDEPTVGLDVESALSIRHLIKQLRSEGRTILLTTHNMFEAEELCDRIAFINRGKIMEIGTPTELKRHVVSNRLVEIHCSEDECVVKTLSKIKGVSASVKSANLVHVSVDSYKKMKEIMKALANCDSEIYSINEMEPTLEETYLKIINKKGKQNE</sequence>
<comment type="caution">
    <text evidence="5">The sequence shown here is derived from an EMBL/GenBank/DDBJ whole genome shotgun (WGS) entry which is preliminary data.</text>
</comment>
<dbReference type="SMART" id="SM00382">
    <property type="entry name" value="AAA"/>
    <property type="match status" value="1"/>
</dbReference>
<dbReference type="InterPro" id="IPR027417">
    <property type="entry name" value="P-loop_NTPase"/>
</dbReference>
<evidence type="ECO:0000313" key="6">
    <source>
        <dbReference type="Proteomes" id="UP000789941"/>
    </source>
</evidence>
<evidence type="ECO:0000256" key="1">
    <source>
        <dbReference type="ARBA" id="ARBA00022448"/>
    </source>
</evidence>
<dbReference type="PANTHER" id="PTHR42711">
    <property type="entry name" value="ABC TRANSPORTER ATP-BINDING PROTEIN"/>
    <property type="match status" value="1"/>
</dbReference>
<evidence type="ECO:0000313" key="5">
    <source>
        <dbReference type="EMBL" id="VVC03677.1"/>
    </source>
</evidence>
<dbReference type="AlphaFoldDB" id="A0A5E4LS33"/>
<evidence type="ECO:0000256" key="3">
    <source>
        <dbReference type="ARBA" id="ARBA00022840"/>
    </source>
</evidence>
<accession>A0A5E4LS33</accession>
<keyword evidence="3 5" id="KW-0067">ATP-binding</keyword>
<evidence type="ECO:0000256" key="2">
    <source>
        <dbReference type="ARBA" id="ARBA00022741"/>
    </source>
</evidence>
<protein>
    <submittedName>
        <fullName evidence="5">Trehalose/maltose import ATP-binding protein MalK</fullName>
        <ecNumber evidence="5">3.6.3.19</ecNumber>
    </submittedName>
</protein>
<dbReference type="EMBL" id="CABMJJ010000008">
    <property type="protein sequence ID" value="VVC03677.1"/>
    <property type="molecule type" value="Genomic_DNA"/>
</dbReference>
<dbReference type="PROSITE" id="PS00211">
    <property type="entry name" value="ABC_TRANSPORTER_1"/>
    <property type="match status" value="1"/>
</dbReference>
<dbReference type="Proteomes" id="UP000789941">
    <property type="component" value="Unassembled WGS sequence"/>
</dbReference>
<keyword evidence="1" id="KW-0813">Transport</keyword>
<dbReference type="SUPFAM" id="SSF52540">
    <property type="entry name" value="P-loop containing nucleoside triphosphate hydrolases"/>
    <property type="match status" value="1"/>
</dbReference>
<name>A0A5E4LS33_9ARCH</name>
<dbReference type="InterPro" id="IPR017871">
    <property type="entry name" value="ABC_transporter-like_CS"/>
</dbReference>
<dbReference type="GO" id="GO:0016887">
    <property type="term" value="F:ATP hydrolysis activity"/>
    <property type="evidence" value="ECO:0007669"/>
    <property type="project" value="InterPro"/>
</dbReference>
<feature type="domain" description="ABC transporter" evidence="4">
    <location>
        <begin position="5"/>
        <end position="237"/>
    </location>
</feature>
<reference evidence="5 6" key="1">
    <citation type="submission" date="2019-08" db="EMBL/GenBank/DDBJ databases">
        <authorList>
            <person name="Vazquez-Campos X."/>
        </authorList>
    </citation>
    <scope>NUCLEOTIDE SEQUENCE [LARGE SCALE GENOMIC DNA]</scope>
    <source>
        <strain evidence="5">LFW-283_2</strain>
    </source>
</reference>
<gene>
    <name evidence="5" type="primary">malK_2</name>
    <name evidence="5" type="ORF">LFW2832_00467</name>
</gene>
<dbReference type="InterPro" id="IPR025302">
    <property type="entry name" value="DrrA1/2-like_C"/>
</dbReference>